<name>A0ABD0BGU8_CORUL</name>
<gene>
    <name evidence="2" type="ORF">CULCOIPH005_16190</name>
</gene>
<evidence type="ECO:0000313" key="2">
    <source>
        <dbReference type="EMBL" id="GJJ43430.1"/>
    </source>
</evidence>
<keyword evidence="1" id="KW-0808">Transferase</keyword>
<organism evidence="2 3">
    <name type="scientific">Corynebacterium ulcerans</name>
    <dbReference type="NCBI Taxonomy" id="65058"/>
    <lineage>
        <taxon>Bacteria</taxon>
        <taxon>Bacillati</taxon>
        <taxon>Actinomycetota</taxon>
        <taxon>Actinomycetes</taxon>
        <taxon>Mycobacteriales</taxon>
        <taxon>Corynebacteriaceae</taxon>
        <taxon>Corynebacterium</taxon>
    </lineage>
</organism>
<dbReference type="GO" id="GO:0016740">
    <property type="term" value="F:transferase activity"/>
    <property type="evidence" value="ECO:0007669"/>
    <property type="project" value="UniProtKB-KW"/>
</dbReference>
<accession>A0ABD0BGU8</accession>
<sequence>MSSFTSSLTFRSRRSLPTKTYTQHSPIPSTTRVFADDPFRARFGHKLPKGLREEAHGMQWRTFTAIYAPASTIRVHITGVRRLRGNHNSYDIELHRNTTDGRITETHSIVASGPIAACTHILANSGRRVEILSFHQFEIFESTVTFVLASHNHRQHWAMGFGGSREHSAATAMSSASELLFG</sequence>
<dbReference type="EMBL" id="BQFK01000004">
    <property type="protein sequence ID" value="GJJ43430.1"/>
    <property type="molecule type" value="Genomic_DNA"/>
</dbReference>
<proteinExistence type="predicted"/>
<evidence type="ECO:0000256" key="1">
    <source>
        <dbReference type="ARBA" id="ARBA00022679"/>
    </source>
</evidence>
<evidence type="ECO:0000313" key="3">
    <source>
        <dbReference type="Proteomes" id="UP001205910"/>
    </source>
</evidence>
<evidence type="ECO:0008006" key="4">
    <source>
        <dbReference type="Google" id="ProtNLM"/>
    </source>
</evidence>
<dbReference type="Proteomes" id="UP001205910">
    <property type="component" value="Unassembled WGS sequence"/>
</dbReference>
<dbReference type="InterPro" id="IPR036230">
    <property type="entry name" value="LeuA_allosteric_dom_sf"/>
</dbReference>
<dbReference type="RefSeq" id="WP_014836807.1">
    <property type="nucleotide sequence ID" value="NZ_AP019662.1"/>
</dbReference>
<protein>
    <recommendedName>
        <fullName evidence="4">Acetyl-CoA acetyltransferase</fullName>
    </recommendedName>
</protein>
<dbReference type="SUPFAM" id="SSF110921">
    <property type="entry name" value="2-isopropylmalate synthase LeuA, allosteric (dimerisation) domain"/>
    <property type="match status" value="1"/>
</dbReference>
<reference evidence="2 3" key="1">
    <citation type="submission" date="2021-11" db="EMBL/GenBank/DDBJ databases">
        <title>Whole genome sequences of diphtheriae toxin producing Corynebacterium ulcerans isolates from cats in Osaka, Japan.</title>
        <authorList>
            <person name="Umeda K."/>
            <person name="Hirai Y."/>
        </authorList>
    </citation>
    <scope>NUCLEOTIDE SEQUENCE [LARGE SCALE GENOMIC DNA]</scope>
    <source>
        <strain evidence="2 3">12109B-1</strain>
    </source>
</reference>
<dbReference type="AlphaFoldDB" id="A0ABD0BGU8"/>
<comment type="caution">
    <text evidence="2">The sequence shown here is derived from an EMBL/GenBank/DDBJ whole genome shotgun (WGS) entry which is preliminary data.</text>
</comment>